<evidence type="ECO:0000313" key="1">
    <source>
        <dbReference type="EMBL" id="KAI3812983.1"/>
    </source>
</evidence>
<dbReference type="Proteomes" id="UP001056120">
    <property type="component" value="Linkage Group LG06"/>
</dbReference>
<evidence type="ECO:0000313" key="2">
    <source>
        <dbReference type="Proteomes" id="UP001056120"/>
    </source>
</evidence>
<accession>A0ACB9IZ71</accession>
<organism evidence="1 2">
    <name type="scientific">Smallanthus sonchifolius</name>
    <dbReference type="NCBI Taxonomy" id="185202"/>
    <lineage>
        <taxon>Eukaryota</taxon>
        <taxon>Viridiplantae</taxon>
        <taxon>Streptophyta</taxon>
        <taxon>Embryophyta</taxon>
        <taxon>Tracheophyta</taxon>
        <taxon>Spermatophyta</taxon>
        <taxon>Magnoliopsida</taxon>
        <taxon>eudicotyledons</taxon>
        <taxon>Gunneridae</taxon>
        <taxon>Pentapetalae</taxon>
        <taxon>asterids</taxon>
        <taxon>campanulids</taxon>
        <taxon>Asterales</taxon>
        <taxon>Asteraceae</taxon>
        <taxon>Asteroideae</taxon>
        <taxon>Heliantheae alliance</taxon>
        <taxon>Millerieae</taxon>
        <taxon>Smallanthus</taxon>
    </lineage>
</organism>
<gene>
    <name evidence="1" type="ORF">L1987_17696</name>
</gene>
<reference evidence="2" key="1">
    <citation type="journal article" date="2022" name="Mol. Ecol. Resour.">
        <title>The genomes of chicory, endive, great burdock and yacon provide insights into Asteraceae palaeo-polyploidization history and plant inulin production.</title>
        <authorList>
            <person name="Fan W."/>
            <person name="Wang S."/>
            <person name="Wang H."/>
            <person name="Wang A."/>
            <person name="Jiang F."/>
            <person name="Liu H."/>
            <person name="Zhao H."/>
            <person name="Xu D."/>
            <person name="Zhang Y."/>
        </authorList>
    </citation>
    <scope>NUCLEOTIDE SEQUENCE [LARGE SCALE GENOMIC DNA]</scope>
    <source>
        <strain evidence="2">cv. Yunnan</strain>
    </source>
</reference>
<proteinExistence type="predicted"/>
<name>A0ACB9IZ71_9ASTR</name>
<reference evidence="1 2" key="2">
    <citation type="journal article" date="2022" name="Mol. Ecol. Resour.">
        <title>The genomes of chicory, endive, great burdock and yacon provide insights into Asteraceae paleo-polyploidization history and plant inulin production.</title>
        <authorList>
            <person name="Fan W."/>
            <person name="Wang S."/>
            <person name="Wang H."/>
            <person name="Wang A."/>
            <person name="Jiang F."/>
            <person name="Liu H."/>
            <person name="Zhao H."/>
            <person name="Xu D."/>
            <person name="Zhang Y."/>
        </authorList>
    </citation>
    <scope>NUCLEOTIDE SEQUENCE [LARGE SCALE GENOMIC DNA]</scope>
    <source>
        <strain evidence="2">cv. Yunnan</strain>
        <tissue evidence="1">Leaves</tissue>
    </source>
</reference>
<sequence length="491" mass="55465">MELPFLIIPSIIFLFILHGIYHYRKSRLPPGPVGLPIIGNLLELGPKPHESLAKLAQKHGPFMTIRLGSITSVVASTPDAAREILQRKDEACSGRPIRDAATAIENLEAAILWMSPNETWRAMRKALNMYLTNQQKLDALNDLRQNVVDGTLEFLRQSARKKVAVDIGKLACTVALNQLSNTILSQNVTSYESDNIKGFKMTIETVMEVLGKFSIADIFPVLKPLDPQHIRRQAKAAFDWMDEVIEGFVSERVKHRESKLPMFGDMLDSLLEYSQENEAKFNLIHIKALLGDLFIAGTDTVSNTVTWTMTELFLNPDVLLRVREEINQIVGKDGKVKEAKILSLPYLHAVIKETMRLHSPAPLLAPHKTETEVQLGNYIVPANTQILVNSWAISRDPSYWESPSLFMPERFLRNKIDYKGQHFEFIPFGSGRRRCPGMPIACRMVSLIVASFVYHFDWKLPHAKEEMDMNDIFGLSMQKATPLVATPIPLK</sequence>
<protein>
    <submittedName>
        <fullName evidence="1">Uncharacterized protein</fullName>
    </submittedName>
</protein>
<keyword evidence="2" id="KW-1185">Reference proteome</keyword>
<dbReference type="EMBL" id="CM042023">
    <property type="protein sequence ID" value="KAI3812983.1"/>
    <property type="molecule type" value="Genomic_DNA"/>
</dbReference>
<comment type="caution">
    <text evidence="1">The sequence shown here is derived from an EMBL/GenBank/DDBJ whole genome shotgun (WGS) entry which is preliminary data.</text>
</comment>